<organism evidence="3 4">
    <name type="scientific">Leptomonas seymouri</name>
    <dbReference type="NCBI Taxonomy" id="5684"/>
    <lineage>
        <taxon>Eukaryota</taxon>
        <taxon>Discoba</taxon>
        <taxon>Euglenozoa</taxon>
        <taxon>Kinetoplastea</taxon>
        <taxon>Metakinetoplastina</taxon>
        <taxon>Trypanosomatida</taxon>
        <taxon>Trypanosomatidae</taxon>
        <taxon>Leishmaniinae</taxon>
        <taxon>Leptomonas</taxon>
    </lineage>
</organism>
<dbReference type="PANTHER" id="PTHR23078">
    <property type="entry name" value="VESICULAR-FUSION PROTEIN NSF"/>
    <property type="match status" value="1"/>
</dbReference>
<dbReference type="AlphaFoldDB" id="A0A0N0P6X6"/>
<dbReference type="Pfam" id="PF00004">
    <property type="entry name" value="AAA"/>
    <property type="match status" value="2"/>
</dbReference>
<dbReference type="InterPro" id="IPR027417">
    <property type="entry name" value="P-loop_NTPase"/>
</dbReference>
<dbReference type="EMBL" id="LJSK01000077">
    <property type="protein sequence ID" value="KPI87687.1"/>
    <property type="molecule type" value="Genomic_DNA"/>
</dbReference>
<reference evidence="3 4" key="1">
    <citation type="journal article" date="2015" name="PLoS Pathog.">
        <title>Leptomonas seymouri: Adaptations to the Dixenous Life Cycle Analyzed by Genome Sequencing, Transcriptome Profiling and Co-infection with Leishmania donovani.</title>
        <authorList>
            <person name="Kraeva N."/>
            <person name="Butenko A."/>
            <person name="Hlavacova J."/>
            <person name="Kostygov A."/>
            <person name="Myskova J."/>
            <person name="Grybchuk D."/>
            <person name="Lestinova T."/>
            <person name="Votypka J."/>
            <person name="Volf P."/>
            <person name="Opperdoes F."/>
            <person name="Flegontov P."/>
            <person name="Lukes J."/>
            <person name="Yurchenko V."/>
        </authorList>
    </citation>
    <scope>NUCLEOTIDE SEQUENCE [LARGE SCALE GENOMIC DNA]</scope>
    <source>
        <strain evidence="3 4">ATCC 30220</strain>
    </source>
</reference>
<dbReference type="InterPro" id="IPR003593">
    <property type="entry name" value="AAA+_ATPase"/>
</dbReference>
<proteinExistence type="predicted"/>
<name>A0A0N0P6X6_LEPSE</name>
<keyword evidence="4" id="KW-1185">Reference proteome</keyword>
<dbReference type="GO" id="GO:0043001">
    <property type="term" value="P:Golgi to plasma membrane protein transport"/>
    <property type="evidence" value="ECO:0007669"/>
    <property type="project" value="TreeGrafter"/>
</dbReference>
<evidence type="ECO:0000259" key="2">
    <source>
        <dbReference type="SMART" id="SM00382"/>
    </source>
</evidence>
<dbReference type="OrthoDB" id="240084at2759"/>
<dbReference type="PANTHER" id="PTHR23078:SF2">
    <property type="entry name" value="VESICLE-FUSING ATPASE"/>
    <property type="match status" value="1"/>
</dbReference>
<feature type="region of interest" description="Disordered" evidence="1">
    <location>
        <begin position="556"/>
        <end position="587"/>
    </location>
</feature>
<evidence type="ECO:0000256" key="1">
    <source>
        <dbReference type="SAM" id="MobiDB-lite"/>
    </source>
</evidence>
<dbReference type="GO" id="GO:0005524">
    <property type="term" value="F:ATP binding"/>
    <property type="evidence" value="ECO:0007669"/>
    <property type="project" value="InterPro"/>
</dbReference>
<dbReference type="InterPro" id="IPR041569">
    <property type="entry name" value="AAA_lid_3"/>
</dbReference>
<feature type="region of interest" description="Disordered" evidence="1">
    <location>
        <begin position="246"/>
        <end position="266"/>
    </location>
</feature>
<feature type="domain" description="AAA+ ATPase" evidence="2">
    <location>
        <begin position="313"/>
        <end position="484"/>
    </location>
</feature>
<comment type="caution">
    <text evidence="3">The sequence shown here is derived from an EMBL/GenBank/DDBJ whole genome shotgun (WGS) entry which is preliminary data.</text>
</comment>
<feature type="region of interest" description="Disordered" evidence="1">
    <location>
        <begin position="375"/>
        <end position="399"/>
    </location>
</feature>
<dbReference type="GO" id="GO:0016887">
    <property type="term" value="F:ATP hydrolysis activity"/>
    <property type="evidence" value="ECO:0007669"/>
    <property type="project" value="InterPro"/>
</dbReference>
<feature type="domain" description="AAA+ ATPase" evidence="2">
    <location>
        <begin position="678"/>
        <end position="847"/>
    </location>
</feature>
<dbReference type="SMART" id="SM00382">
    <property type="entry name" value="AAA"/>
    <property type="match status" value="2"/>
</dbReference>
<dbReference type="GO" id="GO:0035494">
    <property type="term" value="P:SNARE complex disassembly"/>
    <property type="evidence" value="ECO:0007669"/>
    <property type="project" value="InterPro"/>
</dbReference>
<dbReference type="FunFam" id="3.40.50.300:FF:000154">
    <property type="entry name" value="Vesicle-fusing ATPase 1"/>
    <property type="match status" value="1"/>
</dbReference>
<dbReference type="GO" id="GO:0006891">
    <property type="term" value="P:intra-Golgi vesicle-mediated transport"/>
    <property type="evidence" value="ECO:0007669"/>
    <property type="project" value="TreeGrafter"/>
</dbReference>
<dbReference type="GO" id="GO:0005795">
    <property type="term" value="C:Golgi stack"/>
    <property type="evidence" value="ECO:0007669"/>
    <property type="project" value="TreeGrafter"/>
</dbReference>
<dbReference type="VEuPathDB" id="TriTrypDB:Lsey_0077_0140"/>
<dbReference type="SUPFAM" id="SSF52540">
    <property type="entry name" value="P-loop containing nucleoside triphosphate hydrolases"/>
    <property type="match status" value="2"/>
</dbReference>
<protein>
    <submittedName>
        <fullName evidence="3">Putative vesicular-fusion ATPase-like protein</fullName>
    </submittedName>
</protein>
<dbReference type="Gene3D" id="1.10.8.60">
    <property type="match status" value="1"/>
</dbReference>
<dbReference type="Proteomes" id="UP000038009">
    <property type="component" value="Unassembled WGS sequence"/>
</dbReference>
<dbReference type="InterPro" id="IPR039812">
    <property type="entry name" value="Vesicle-fus_ATPase"/>
</dbReference>
<feature type="compositionally biased region" description="Basic and acidic residues" evidence="1">
    <location>
        <begin position="378"/>
        <end position="392"/>
    </location>
</feature>
<accession>A0A0N0P6X6</accession>
<dbReference type="Pfam" id="PF17862">
    <property type="entry name" value="AAA_lid_3"/>
    <property type="match status" value="1"/>
</dbReference>
<gene>
    <name evidence="3" type="ORF">ABL78_3225</name>
</gene>
<evidence type="ECO:0000313" key="3">
    <source>
        <dbReference type="EMBL" id="KPI87687.1"/>
    </source>
</evidence>
<feature type="compositionally biased region" description="Polar residues" evidence="1">
    <location>
        <begin position="246"/>
        <end position="256"/>
    </location>
</feature>
<dbReference type="InterPro" id="IPR003959">
    <property type="entry name" value="ATPase_AAA_core"/>
</dbReference>
<evidence type="ECO:0000313" key="4">
    <source>
        <dbReference type="Proteomes" id="UP000038009"/>
    </source>
</evidence>
<dbReference type="OMA" id="RDVFEGY"/>
<dbReference type="Gene3D" id="3.40.50.300">
    <property type="entry name" value="P-loop containing nucleotide triphosphate hydrolases"/>
    <property type="match status" value="2"/>
</dbReference>
<sequence>MVSDTVLRLALVTLCVVGWCGAPLGCIFAAANAPSGGGEAPEILYVRGCREAASADARETTGCFAVPAGKGQGQQPRSVVLSLQGIHLPTDLLHHRVLLQEYRRPSLLGEEPTDAEANGMAPVLLLCERLSPSELFPTQLITCELVSPLITMNGSDVWRPHLKRLTSKAMWFDVRLEVRRDNEDAYRAVSILRRAVELQVTNASHAGNESGQRMQKRQRHAVSWEELRQHPLERLYAPVGASLANTTQSKKTAASTNDDDLSHSSDTMQSGEEIWVELGIGGLKRELRSLFRRVFLSRLPSLAPLAEALQLQHVRGVLLYGPPGNGKTLIARNLFRLLGPNTSLSVVNAADILSKYVGESEKNLRDVFEGYQLGTSTKENEENGKGEDDGRSAKKARDRKPGSLQVLVIDEFEALFRRRGHSSDESSAKAVYDGVTNTLLSLMDGVKSRNDLLVVGLTNRLQAIDQALLRPGRFEVLIEIPPPDVPGREDIFFIHTDRLREHHFLSPDVDLHTLALESGGFSGSDIAGAVRSAVSYALLRYRTEGLFAKNDALHSGAEKGTQAASGEAAADRAAEYGHRPGDIDGSGRVFTGFEEEENSEHATAASSSSSSFQVNRADFEKAMKDIRSAKDEASALSQLSTDGDGAGMDIMDYDGTVSLNVHRATRAIERVMQSDRTKTGMIAITGAPGTGKSTMARALTRVHDFTTVRYFSCRRLTELRDREEQLARLRDALSEASHTERGLVVLDDYDALVDSMGGGGYTTMTLRGLLYEYIHRPGGVSRALIADSPLATAEEAGREAEVGKVVVNAGSRASAERNRRVLVLTSSLPSVLQQLSFDVHLRVHSLLRRGAAVLLEQYRVVDEAHAAAAASAYPVSMSYRTFLRVTDMALQGWIQRESVRSRRKQHRVEGSNEGVASAGVVLPAYFATSESMRSTYDMLYAEQTLKNFFSVTTDEKNGEFVASVRATVANMGLMDPYEGWKGGGIEGDMGEDEKVDMEDASGYAGETPDVDAVVGAADEVLW</sequence>
<feature type="compositionally biased region" description="Basic and acidic residues" evidence="1">
    <location>
        <begin position="569"/>
        <end position="582"/>
    </location>
</feature>